<dbReference type="Proteomes" id="UP001291309">
    <property type="component" value="Unassembled WGS sequence"/>
</dbReference>
<evidence type="ECO:0000256" key="1">
    <source>
        <dbReference type="SAM" id="SignalP"/>
    </source>
</evidence>
<keyword evidence="3" id="KW-1185">Reference proteome</keyword>
<evidence type="ECO:0000313" key="3">
    <source>
        <dbReference type="Proteomes" id="UP001291309"/>
    </source>
</evidence>
<dbReference type="PROSITE" id="PS51257">
    <property type="entry name" value="PROKAR_LIPOPROTEIN"/>
    <property type="match status" value="1"/>
</dbReference>
<gene>
    <name evidence="2" type="ORF">SYV04_25950</name>
</gene>
<accession>A0ABU5H8P7</accession>
<reference evidence="2 3" key="1">
    <citation type="submission" date="2023-12" db="EMBL/GenBank/DDBJ databases">
        <title>the genome sequence of Hyalangium sp. s54d21.</title>
        <authorList>
            <person name="Zhang X."/>
        </authorList>
    </citation>
    <scope>NUCLEOTIDE SEQUENCE [LARGE SCALE GENOMIC DNA]</scope>
    <source>
        <strain evidence="3">s54d21</strain>
    </source>
</reference>
<dbReference type="EMBL" id="JAXIVS010000009">
    <property type="protein sequence ID" value="MDY7229863.1"/>
    <property type="molecule type" value="Genomic_DNA"/>
</dbReference>
<organism evidence="2 3">
    <name type="scientific">Hyalangium rubrum</name>
    <dbReference type="NCBI Taxonomy" id="3103134"/>
    <lineage>
        <taxon>Bacteria</taxon>
        <taxon>Pseudomonadati</taxon>
        <taxon>Myxococcota</taxon>
        <taxon>Myxococcia</taxon>
        <taxon>Myxococcales</taxon>
        <taxon>Cystobacterineae</taxon>
        <taxon>Archangiaceae</taxon>
        <taxon>Hyalangium</taxon>
    </lineage>
</organism>
<feature type="chain" id="PRO_5047376763" description="Lipoprotein" evidence="1">
    <location>
        <begin position="25"/>
        <end position="209"/>
    </location>
</feature>
<comment type="caution">
    <text evidence="2">The sequence shown here is derived from an EMBL/GenBank/DDBJ whole genome shotgun (WGS) entry which is preliminary data.</text>
</comment>
<proteinExistence type="predicted"/>
<keyword evidence="1" id="KW-0732">Signal</keyword>
<feature type="signal peptide" evidence="1">
    <location>
        <begin position="1"/>
        <end position="24"/>
    </location>
</feature>
<evidence type="ECO:0000313" key="2">
    <source>
        <dbReference type="EMBL" id="MDY7229863.1"/>
    </source>
</evidence>
<evidence type="ECO:0008006" key="4">
    <source>
        <dbReference type="Google" id="ProtNLM"/>
    </source>
</evidence>
<name>A0ABU5H8P7_9BACT</name>
<sequence>MMTRQRILWSVCASSVLLLATACGKDEESQCGEPLYGGSASDETWMTMTDALKKEMDSSKAVTVTSPAEWEAFAADAPPPLFSWTSPLRASLERDTQSRYAQARPRVSRGVLAWLGELLVPTAEAHLPPYTGDIYLVEVGVANRQCPLQVLTTELSWQVDEASWRLMGEGGGQDLSLRVTSAYMQDNRLKEGPYRMVATRTFRREGAKP</sequence>
<dbReference type="RefSeq" id="WP_321548583.1">
    <property type="nucleotide sequence ID" value="NZ_JAXIVS010000009.1"/>
</dbReference>
<protein>
    <recommendedName>
        <fullName evidence="4">Lipoprotein</fullName>
    </recommendedName>
</protein>